<dbReference type="SUPFAM" id="SSF53187">
    <property type="entry name" value="Zn-dependent exopeptidases"/>
    <property type="match status" value="1"/>
</dbReference>
<keyword evidence="20" id="KW-1185">Reference proteome</keyword>
<dbReference type="PANTHER" id="PTHR11705">
    <property type="entry name" value="PROTEASE FAMILY M14 CARBOXYPEPTIDASE A,B"/>
    <property type="match status" value="1"/>
</dbReference>
<keyword evidence="6" id="KW-0645">Protease</keyword>
<evidence type="ECO:0000256" key="8">
    <source>
        <dbReference type="ARBA" id="ARBA00022729"/>
    </source>
</evidence>
<dbReference type="InterPro" id="IPR000834">
    <property type="entry name" value="Peptidase_M14"/>
</dbReference>
<dbReference type="GO" id="GO:0008270">
    <property type="term" value="F:zinc ion binding"/>
    <property type="evidence" value="ECO:0007669"/>
    <property type="project" value="InterPro"/>
</dbReference>
<dbReference type="Proteomes" id="UP000284706">
    <property type="component" value="Unassembled WGS sequence"/>
</dbReference>
<evidence type="ECO:0000256" key="4">
    <source>
        <dbReference type="ARBA" id="ARBA00022525"/>
    </source>
</evidence>
<comment type="caution">
    <text evidence="19">The sequence shown here is derived from an EMBL/GenBank/DDBJ whole genome shotgun (WGS) entry which is preliminary data.</text>
</comment>
<evidence type="ECO:0000256" key="6">
    <source>
        <dbReference type="ARBA" id="ARBA00022670"/>
    </source>
</evidence>
<gene>
    <name evidence="19" type="ORF">CVT26_001324</name>
</gene>
<dbReference type="PROSITE" id="PS52035">
    <property type="entry name" value="PEPTIDASE_M14"/>
    <property type="match status" value="1"/>
</dbReference>
<dbReference type="AlphaFoldDB" id="A0A409YM77"/>
<dbReference type="Gene3D" id="3.40.630.10">
    <property type="entry name" value="Zn peptidases"/>
    <property type="match status" value="1"/>
</dbReference>
<comment type="subcellular location">
    <subcellularLocation>
        <location evidence="2">Secreted</location>
    </subcellularLocation>
</comment>
<feature type="signal peptide" evidence="17">
    <location>
        <begin position="1"/>
        <end position="20"/>
    </location>
</feature>
<evidence type="ECO:0000256" key="2">
    <source>
        <dbReference type="ARBA" id="ARBA00004613"/>
    </source>
</evidence>
<dbReference type="EMBL" id="NHYE01000670">
    <property type="protein sequence ID" value="PPR04132.1"/>
    <property type="molecule type" value="Genomic_DNA"/>
</dbReference>
<evidence type="ECO:0000256" key="1">
    <source>
        <dbReference type="ARBA" id="ARBA00001947"/>
    </source>
</evidence>
<dbReference type="GO" id="GO:0005615">
    <property type="term" value="C:extracellular space"/>
    <property type="evidence" value="ECO:0007669"/>
    <property type="project" value="TreeGrafter"/>
</dbReference>
<keyword evidence="7" id="KW-0479">Metal-binding</keyword>
<evidence type="ECO:0000256" key="15">
    <source>
        <dbReference type="ARBA" id="ARBA00026213"/>
    </source>
</evidence>
<evidence type="ECO:0000256" key="9">
    <source>
        <dbReference type="ARBA" id="ARBA00022801"/>
    </source>
</evidence>
<evidence type="ECO:0000256" key="3">
    <source>
        <dbReference type="ARBA" id="ARBA00005988"/>
    </source>
</evidence>
<evidence type="ECO:0000256" key="10">
    <source>
        <dbReference type="ARBA" id="ARBA00022833"/>
    </source>
</evidence>
<dbReference type="Pfam" id="PF00246">
    <property type="entry name" value="Peptidase_M14"/>
    <property type="match status" value="1"/>
</dbReference>
<evidence type="ECO:0000256" key="16">
    <source>
        <dbReference type="PROSITE-ProRule" id="PRU01379"/>
    </source>
</evidence>
<dbReference type="PRINTS" id="PR00765">
    <property type="entry name" value="CRBOXYPTASEA"/>
</dbReference>
<dbReference type="SMART" id="SM00631">
    <property type="entry name" value="Zn_pept"/>
    <property type="match status" value="1"/>
</dbReference>
<dbReference type="FunFam" id="3.40.630.10:FF:000084">
    <property type="entry name" value="Carboxypeptidase B2"/>
    <property type="match status" value="1"/>
</dbReference>
<reference evidence="19 20" key="1">
    <citation type="journal article" date="2018" name="Evol. Lett.">
        <title>Horizontal gene cluster transfer increased hallucinogenic mushroom diversity.</title>
        <authorList>
            <person name="Reynolds H.T."/>
            <person name="Vijayakumar V."/>
            <person name="Gluck-Thaler E."/>
            <person name="Korotkin H.B."/>
            <person name="Matheny P.B."/>
            <person name="Slot J.C."/>
        </authorList>
    </citation>
    <scope>NUCLEOTIDE SEQUENCE [LARGE SCALE GENOMIC DNA]</scope>
    <source>
        <strain evidence="19 20">SRW20</strain>
    </source>
</reference>
<evidence type="ECO:0000313" key="19">
    <source>
        <dbReference type="EMBL" id="PPR04132.1"/>
    </source>
</evidence>
<keyword evidence="12" id="KW-1015">Disulfide bond</keyword>
<evidence type="ECO:0000256" key="17">
    <source>
        <dbReference type="SAM" id="SignalP"/>
    </source>
</evidence>
<organism evidence="19 20">
    <name type="scientific">Gymnopilus dilepis</name>
    <dbReference type="NCBI Taxonomy" id="231916"/>
    <lineage>
        <taxon>Eukaryota</taxon>
        <taxon>Fungi</taxon>
        <taxon>Dikarya</taxon>
        <taxon>Basidiomycota</taxon>
        <taxon>Agaricomycotina</taxon>
        <taxon>Agaricomycetes</taxon>
        <taxon>Agaricomycetidae</taxon>
        <taxon>Agaricales</taxon>
        <taxon>Agaricineae</taxon>
        <taxon>Hymenogastraceae</taxon>
        <taxon>Gymnopilus</taxon>
    </lineage>
</organism>
<dbReference type="OrthoDB" id="3626597at2759"/>
<protein>
    <recommendedName>
        <fullName evidence="14">Inactive metallocarboxypeptidase ECM14</fullName>
    </recommendedName>
    <alternativeName>
        <fullName evidence="15">Inactive metallocarboxypeptidase ecm14</fullName>
    </alternativeName>
</protein>
<dbReference type="InParanoid" id="A0A409YM77"/>
<dbReference type="FunCoup" id="A0A409YM77">
    <property type="interactions" value="3"/>
</dbReference>
<keyword evidence="4" id="KW-0964">Secreted</keyword>
<keyword evidence="5" id="KW-0121">Carboxypeptidase</keyword>
<evidence type="ECO:0000256" key="5">
    <source>
        <dbReference type="ARBA" id="ARBA00022645"/>
    </source>
</evidence>
<evidence type="ECO:0000256" key="11">
    <source>
        <dbReference type="ARBA" id="ARBA00023049"/>
    </source>
</evidence>
<comment type="similarity">
    <text evidence="3 16">Belongs to the peptidase M14 family.</text>
</comment>
<proteinExistence type="inferred from homology"/>
<feature type="chain" id="PRO_5019003813" description="Inactive metallocarboxypeptidase ECM14" evidence="17">
    <location>
        <begin position="21"/>
        <end position="453"/>
    </location>
</feature>
<dbReference type="STRING" id="231916.A0A409YM77"/>
<keyword evidence="11" id="KW-0482">Metalloprotease</keyword>
<dbReference type="PANTHER" id="PTHR11705:SF147">
    <property type="entry name" value="INACTIVE METALLOCARBOXYPEPTIDASE ECM14"/>
    <property type="match status" value="1"/>
</dbReference>
<evidence type="ECO:0000256" key="12">
    <source>
        <dbReference type="ARBA" id="ARBA00023157"/>
    </source>
</evidence>
<sequence length="453" mass="51509">MLSTWFTPLVVLVLFKTALCQQYILNSEERRYGVLRRFSVPAIVPDALKVAQAHDLDVWRATDSFLDIYSPPDYPLLPDALGTIPHTSTQISTSVPKQLRSNLSWNLSTLTNTSFHDTYHPLQEVESFLEQLVATYPNVTRLTNLGHSAEGREMFALTISSGEYKNAKKKKKKKEKERKGRTPRESEKLGFVIVGAQHAREWIASSTSLYLAHALVANVSETYSMSSLLDHFDFHIIPVPNPDGYHYTWETDRLWYKNRQIVGPYTKCVGLDMNRCVGYKWKATPVERDFNLTRGEDTRPREPVNPCSHWYPGTRPFESPEVNNIANWIGILPNVVAFLDLRSYGQMLSSPYSYSCKRLPKDAEDLMEAALGASNALKKTGSLCSLLYPAPGNIVDWMYAREAIKYSYVAHLRDTGTYGFLLPEKWIRPTGEETTGLIDYLSRFIARNDGKSM</sequence>
<keyword evidence="8 17" id="KW-0732">Signal</keyword>
<evidence type="ECO:0000256" key="13">
    <source>
        <dbReference type="ARBA" id="ARBA00025210"/>
    </source>
</evidence>
<name>A0A409YM77_9AGAR</name>
<evidence type="ECO:0000256" key="14">
    <source>
        <dbReference type="ARBA" id="ARBA00026187"/>
    </source>
</evidence>
<accession>A0A409YM77</accession>
<evidence type="ECO:0000259" key="18">
    <source>
        <dbReference type="PROSITE" id="PS52035"/>
    </source>
</evidence>
<evidence type="ECO:0000256" key="7">
    <source>
        <dbReference type="ARBA" id="ARBA00022723"/>
    </source>
</evidence>
<comment type="caution">
    <text evidence="16">Lacks conserved residue(s) required for the propagation of feature annotation.</text>
</comment>
<keyword evidence="10" id="KW-0862">Zinc</keyword>
<dbReference type="GO" id="GO:0004181">
    <property type="term" value="F:metallocarboxypeptidase activity"/>
    <property type="evidence" value="ECO:0007669"/>
    <property type="project" value="InterPro"/>
</dbReference>
<dbReference type="GO" id="GO:0006508">
    <property type="term" value="P:proteolysis"/>
    <property type="evidence" value="ECO:0007669"/>
    <property type="project" value="UniProtKB-KW"/>
</dbReference>
<dbReference type="CDD" id="cd03860">
    <property type="entry name" value="M14_CP_A-B_like"/>
    <property type="match status" value="1"/>
</dbReference>
<evidence type="ECO:0000313" key="20">
    <source>
        <dbReference type="Proteomes" id="UP000284706"/>
    </source>
</evidence>
<comment type="cofactor">
    <cofactor evidence="1">
        <name>Zn(2+)</name>
        <dbReference type="ChEBI" id="CHEBI:29105"/>
    </cofactor>
</comment>
<keyword evidence="9" id="KW-0378">Hydrolase</keyword>
<feature type="domain" description="Peptidase M14" evidence="18">
    <location>
        <begin position="118"/>
        <end position="445"/>
    </location>
</feature>
<comment type="function">
    <text evidence="13">Inactive carboxypeptidase that may play a role in cell wall organization and biogenesis.</text>
</comment>